<name>A0A7R8V2L9_HERIL</name>
<evidence type="ECO:0000313" key="2">
    <source>
        <dbReference type="Proteomes" id="UP000594454"/>
    </source>
</evidence>
<proteinExistence type="predicted"/>
<sequence length="123" mass="13540">MRAGRGMVGFRVPSMDAGIGCDNDANCRLTRWLTFNSADDVIANETLFLGFVIGSIGFDSRLCDADDVVNDSLSLEIRKAGLSLFDGTLTNVRNTVGDLKYDWLDSFYDPMRTGIKLGKQSFN</sequence>
<dbReference type="Proteomes" id="UP000594454">
    <property type="component" value="Chromosome 5"/>
</dbReference>
<evidence type="ECO:0000313" key="1">
    <source>
        <dbReference type="EMBL" id="CAD7091681.1"/>
    </source>
</evidence>
<accession>A0A7R8V2L9</accession>
<organism evidence="1 2">
    <name type="scientific">Hermetia illucens</name>
    <name type="common">Black soldier fly</name>
    <dbReference type="NCBI Taxonomy" id="343691"/>
    <lineage>
        <taxon>Eukaryota</taxon>
        <taxon>Metazoa</taxon>
        <taxon>Ecdysozoa</taxon>
        <taxon>Arthropoda</taxon>
        <taxon>Hexapoda</taxon>
        <taxon>Insecta</taxon>
        <taxon>Pterygota</taxon>
        <taxon>Neoptera</taxon>
        <taxon>Endopterygota</taxon>
        <taxon>Diptera</taxon>
        <taxon>Brachycera</taxon>
        <taxon>Stratiomyomorpha</taxon>
        <taxon>Stratiomyidae</taxon>
        <taxon>Hermetiinae</taxon>
        <taxon>Hermetia</taxon>
    </lineage>
</organism>
<dbReference type="EMBL" id="LR899013">
    <property type="protein sequence ID" value="CAD7091681.1"/>
    <property type="molecule type" value="Genomic_DNA"/>
</dbReference>
<keyword evidence="2" id="KW-1185">Reference proteome</keyword>
<gene>
    <name evidence="1" type="ORF">HERILL_LOCUS14091</name>
</gene>
<reference evidence="1 2" key="1">
    <citation type="submission" date="2020-11" db="EMBL/GenBank/DDBJ databases">
        <authorList>
            <person name="Wallbank WR R."/>
            <person name="Pardo Diaz C."/>
            <person name="Kozak K."/>
            <person name="Martin S."/>
            <person name="Jiggins C."/>
            <person name="Moest M."/>
            <person name="Warren A I."/>
            <person name="Generalovic N T."/>
            <person name="Byers J.R.P. K."/>
            <person name="Montejo-Kovacevich G."/>
            <person name="Yen C E."/>
        </authorList>
    </citation>
    <scope>NUCLEOTIDE SEQUENCE [LARGE SCALE GENOMIC DNA]</scope>
</reference>
<protein>
    <submittedName>
        <fullName evidence="1">Uncharacterized protein</fullName>
    </submittedName>
</protein>
<dbReference type="AlphaFoldDB" id="A0A7R8V2L9"/>
<dbReference type="InParanoid" id="A0A7R8V2L9"/>